<organism evidence="12">
    <name type="scientific">Cuerna arida</name>
    <dbReference type="NCBI Taxonomy" id="1464854"/>
    <lineage>
        <taxon>Eukaryota</taxon>
        <taxon>Metazoa</taxon>
        <taxon>Ecdysozoa</taxon>
        <taxon>Arthropoda</taxon>
        <taxon>Hexapoda</taxon>
        <taxon>Insecta</taxon>
        <taxon>Pterygota</taxon>
        <taxon>Neoptera</taxon>
        <taxon>Paraneoptera</taxon>
        <taxon>Hemiptera</taxon>
        <taxon>Auchenorrhyncha</taxon>
        <taxon>Membracoidea</taxon>
        <taxon>Cicadellidae</taxon>
        <taxon>Cicadellinae</taxon>
        <taxon>Proconiini</taxon>
        <taxon>Cuerna</taxon>
    </lineage>
</organism>
<evidence type="ECO:0000256" key="1">
    <source>
        <dbReference type="ARBA" id="ARBA00004430"/>
    </source>
</evidence>
<evidence type="ECO:0000313" key="12">
    <source>
        <dbReference type="EMBL" id="JAS52977.1"/>
    </source>
</evidence>
<dbReference type="SUPFAM" id="SSF55856">
    <property type="entry name" value="Cytochrome b5-like heme/steroid binding domain"/>
    <property type="match status" value="1"/>
</dbReference>
<accession>A0A1B6FRZ1</accession>
<keyword evidence="2" id="KW-0963">Cytoplasm</keyword>
<dbReference type="PANTHER" id="PTHR21281:SF0">
    <property type="entry name" value="CYTOCHROME B5 DOMAIN-CONTAINING PROTEIN 1"/>
    <property type="match status" value="1"/>
</dbReference>
<evidence type="ECO:0000256" key="2">
    <source>
        <dbReference type="ARBA" id="ARBA00022490"/>
    </source>
</evidence>
<gene>
    <name evidence="12" type="ORF">g.11296</name>
</gene>
<proteinExistence type="inferred from homology"/>
<dbReference type="InterPro" id="IPR036400">
    <property type="entry name" value="Cyt_B5-like_heme/steroid_sf"/>
</dbReference>
<keyword evidence="7" id="KW-0966">Cell projection</keyword>
<reference evidence="12" key="1">
    <citation type="submission" date="2015-11" db="EMBL/GenBank/DDBJ databases">
        <title>De novo transcriptome assembly of four potential Pierce s Disease insect vectors from Arizona vineyards.</title>
        <authorList>
            <person name="Tassone E.E."/>
        </authorList>
    </citation>
    <scope>NUCLEOTIDE SEQUENCE</scope>
</reference>
<protein>
    <recommendedName>
        <fullName evidence="9">Cytochrome b5 domain-containing protein 1</fullName>
    </recommendedName>
</protein>
<keyword evidence="4" id="KW-0479">Metal-binding</keyword>
<dbReference type="SMART" id="SM01117">
    <property type="entry name" value="Cyt-b5"/>
    <property type="match status" value="1"/>
</dbReference>
<keyword evidence="3" id="KW-0349">Heme</keyword>
<dbReference type="InterPro" id="IPR052320">
    <property type="entry name" value="Cytochrome_b5_domain"/>
</dbReference>
<comment type="function">
    <text evidence="10">Radial spoke stalk protein that binds heme under oxidizing conditions. Required for the coordinated beating of multiple cilia maybe by functioning in a redox signaling pathway.</text>
</comment>
<feature type="domain" description="Cytochrome b5 heme-binding" evidence="11">
    <location>
        <begin position="31"/>
        <end position="146"/>
    </location>
</feature>
<dbReference type="Pfam" id="PF00173">
    <property type="entry name" value="Cyt-b5"/>
    <property type="match status" value="1"/>
</dbReference>
<dbReference type="Gene3D" id="3.10.120.10">
    <property type="entry name" value="Cytochrome b5-like heme/steroid binding domain"/>
    <property type="match status" value="1"/>
</dbReference>
<evidence type="ECO:0000256" key="8">
    <source>
        <dbReference type="ARBA" id="ARBA00038168"/>
    </source>
</evidence>
<evidence type="ECO:0000256" key="10">
    <source>
        <dbReference type="ARBA" id="ARBA00046139"/>
    </source>
</evidence>
<evidence type="ECO:0000259" key="11">
    <source>
        <dbReference type="PROSITE" id="PS50255"/>
    </source>
</evidence>
<dbReference type="GO" id="GO:0005930">
    <property type="term" value="C:axoneme"/>
    <property type="evidence" value="ECO:0007669"/>
    <property type="project" value="UniProtKB-SubCell"/>
</dbReference>
<evidence type="ECO:0000256" key="4">
    <source>
        <dbReference type="ARBA" id="ARBA00022723"/>
    </source>
</evidence>
<evidence type="ECO:0000256" key="5">
    <source>
        <dbReference type="ARBA" id="ARBA00023004"/>
    </source>
</evidence>
<evidence type="ECO:0000256" key="3">
    <source>
        <dbReference type="ARBA" id="ARBA00022617"/>
    </source>
</evidence>
<dbReference type="GO" id="GO:0046872">
    <property type="term" value="F:metal ion binding"/>
    <property type="evidence" value="ECO:0007669"/>
    <property type="project" value="UniProtKB-KW"/>
</dbReference>
<dbReference type="EMBL" id="GECZ01016792">
    <property type="protein sequence ID" value="JAS52977.1"/>
    <property type="molecule type" value="Transcribed_RNA"/>
</dbReference>
<evidence type="ECO:0000256" key="6">
    <source>
        <dbReference type="ARBA" id="ARBA00023212"/>
    </source>
</evidence>
<name>A0A1B6FRZ1_9HEMI</name>
<comment type="subcellular location">
    <subcellularLocation>
        <location evidence="1">Cytoplasm</location>
        <location evidence="1">Cytoskeleton</location>
        <location evidence="1">Cilium axoneme</location>
    </subcellularLocation>
</comment>
<sequence length="240" mass="27796">MCEVDCRLACNERESISKFRVIQANLRQQDLPYFTPKEVVVHNTPDDCWVSFLGIVRDLTPLVRQYEGTKEIKPILAYAGKDISHWFDPRTGDIVHRIHPVTGVRVPYAPHGPVPHVLLEAPTTEWMPLHNIPWWFNPAYVVGYVTRAARYVRIMNVLAKTKVVTEVCSEDTLERILERHLMRNSHSESYTWKSEGRVLNMKLTLDQNGIPDPIPRLRAVSLPDDYFIPCLMLYFNDDLT</sequence>
<dbReference type="PANTHER" id="PTHR21281">
    <property type="entry name" value="CYTOCHROME B5 DOMAIN-CONTAINING PROTEIN 1"/>
    <property type="match status" value="1"/>
</dbReference>
<dbReference type="InterPro" id="IPR001199">
    <property type="entry name" value="Cyt_B5-like_heme/steroid-bd"/>
</dbReference>
<evidence type="ECO:0000256" key="9">
    <source>
        <dbReference type="ARBA" id="ARBA00040649"/>
    </source>
</evidence>
<keyword evidence="6" id="KW-0206">Cytoskeleton</keyword>
<keyword evidence="5" id="KW-0408">Iron</keyword>
<dbReference type="PROSITE" id="PS50255">
    <property type="entry name" value="CYTOCHROME_B5_2"/>
    <property type="match status" value="1"/>
</dbReference>
<comment type="similarity">
    <text evidence="8">Belongs to the cytochrome b5 family.</text>
</comment>
<evidence type="ECO:0000256" key="7">
    <source>
        <dbReference type="ARBA" id="ARBA00023273"/>
    </source>
</evidence>
<dbReference type="AlphaFoldDB" id="A0A1B6FRZ1"/>